<dbReference type="Gene3D" id="2.40.160.20">
    <property type="match status" value="1"/>
</dbReference>
<dbReference type="EMBL" id="JAHGAW010000009">
    <property type="protein sequence ID" value="MBT2188110.1"/>
    <property type="molecule type" value="Genomic_DNA"/>
</dbReference>
<dbReference type="HAMAP" id="MF_00775">
    <property type="entry name" value="UPF0311"/>
    <property type="match status" value="1"/>
</dbReference>
<dbReference type="AlphaFoldDB" id="A0A9X1DDC0"/>
<evidence type="ECO:0000313" key="2">
    <source>
        <dbReference type="EMBL" id="MBT2188110.1"/>
    </source>
</evidence>
<proteinExistence type="inferred from homology"/>
<dbReference type="PANTHER" id="PTHR37315">
    <property type="entry name" value="UPF0311 PROTEIN BLR7842"/>
    <property type="match status" value="1"/>
</dbReference>
<dbReference type="Pfam" id="PF11578">
    <property type="entry name" value="DUF3237"/>
    <property type="match status" value="1"/>
</dbReference>
<evidence type="ECO:0000313" key="3">
    <source>
        <dbReference type="Proteomes" id="UP001138757"/>
    </source>
</evidence>
<sequence length="168" mass="19350">MTDARYSTLDNPVLDFAFECRLMFTRVFAIPNVHNGGFRSAVLVDQGHFEGPRLRGKAVPNSGGDYAHFRDDDTAVFDARYLLETDDGEIIYMQNKGYLWGRKPDSMQRLRAWAFEGGDPVAHEDYYLRAQPTFETSKGKYDWMTRHVFIGVGERKPDGNFVRYYALT</sequence>
<dbReference type="PANTHER" id="PTHR37315:SF1">
    <property type="entry name" value="UPF0311 PROTEIN BLR7842"/>
    <property type="match status" value="1"/>
</dbReference>
<keyword evidence="3" id="KW-1185">Reference proteome</keyword>
<accession>A0A9X1DDC0</accession>
<comment type="similarity">
    <text evidence="1">Belongs to the UPF0311 family.</text>
</comment>
<comment type="caution">
    <text evidence="2">The sequence shown here is derived from an EMBL/GenBank/DDBJ whole genome shotgun (WGS) entry which is preliminary data.</text>
</comment>
<name>A0A9X1DDC0_9SPHN</name>
<protein>
    <recommendedName>
        <fullName evidence="1">UPF0311 protein KK488_14235</fullName>
    </recommendedName>
</protein>
<dbReference type="InterPro" id="IPR020915">
    <property type="entry name" value="UPF0311"/>
</dbReference>
<dbReference type="Proteomes" id="UP001138757">
    <property type="component" value="Unassembled WGS sequence"/>
</dbReference>
<evidence type="ECO:0000256" key="1">
    <source>
        <dbReference type="HAMAP-Rule" id="MF_00775"/>
    </source>
</evidence>
<gene>
    <name evidence="2" type="ORF">KK488_14235</name>
</gene>
<reference evidence="2" key="1">
    <citation type="submission" date="2021-05" db="EMBL/GenBank/DDBJ databases">
        <title>Genome of Sphingobium sp. strain.</title>
        <authorList>
            <person name="Fan R."/>
        </authorList>
    </citation>
    <scope>NUCLEOTIDE SEQUENCE</scope>
    <source>
        <strain evidence="2">H33</strain>
    </source>
</reference>
<organism evidence="2 3">
    <name type="scientific">Sphingobium nicotianae</name>
    <dbReference type="NCBI Taxonomy" id="2782607"/>
    <lineage>
        <taxon>Bacteria</taxon>
        <taxon>Pseudomonadati</taxon>
        <taxon>Pseudomonadota</taxon>
        <taxon>Alphaproteobacteria</taxon>
        <taxon>Sphingomonadales</taxon>
        <taxon>Sphingomonadaceae</taxon>
        <taxon>Sphingobium</taxon>
    </lineage>
</organism>
<dbReference type="RefSeq" id="WP_214624367.1">
    <property type="nucleotide sequence ID" value="NZ_JAHGAW010000009.1"/>
</dbReference>